<dbReference type="GO" id="GO:0008270">
    <property type="term" value="F:zinc ion binding"/>
    <property type="evidence" value="ECO:0007669"/>
    <property type="project" value="UniProtKB-KW"/>
</dbReference>
<evidence type="ECO:0000256" key="4">
    <source>
        <dbReference type="ARBA" id="ARBA00022786"/>
    </source>
</evidence>
<sequence length="680" mass="74843">MIMADPTPADPKSKHQELCLECGQSHLSTENHIYNFQDEVDDELVCHICLQPLLQPMDTPCGHTYCYRCLKNFLQEKDFCPMDRKKLCFQDCHRSSLLVRNLLDKLSVTCPFLNECKQVMQRSELEPHLHNRCQGFKKYRAVNEKSNSNYCLRKNPQGGDVDQVGRISSVVAESSLAAVVSLSTSEPGLVNPAFDEHDDDDDHPHRTSLLAETSTVEIHRDDPERSLGVRIVGGKDTPLGNIVVQEILVDSLVATDGKVTPGDHILEVNGINISNVTHSQAIALLRQPCSVLQLTLLQEKGFSPQSSRQENSISGTGSASTVIQVTLTKRDRSEPLGIKLVRKTEDPGIFVLDLLDGGLAFKDGRLKCNDRVLSINGQDLRHGTPETAAHIIQSSEARVNFVVLRLSAVQSTEVSEEDSSSASSNGGSPVQPRKRASLRPTRRKSTLYKDQPSAYTDHEKTVSVKKEPHESLGITIGGGRDHKNKLPIYVSSIQPVGCLYRDGRIKRGDVLLSINGTDLTSLNYSDAISALKTNAASHTVVLKALEVTAVERSDKAAEYASGVARESGGVWSPLWVFWLDLPSSLHWCRHITLRKTSSESWGFSIVGGHEEGKGNQPFFIKTIVPDTPAFFDKRLKCGDEIVEVNGVSAVGMSNAQLIPMLKEQKNKVTLTVVSWPGSFV</sequence>
<keyword evidence="2" id="KW-0479">Metal-binding</keyword>
<dbReference type="FunFam" id="3.30.40.10:FF:000120">
    <property type="entry name" value="ligand of Numb protein X 2"/>
    <property type="match status" value="1"/>
</dbReference>
<evidence type="ECO:0000313" key="10">
    <source>
        <dbReference type="EMBL" id="KAG8448119.1"/>
    </source>
</evidence>
<accession>A0A8T2JSA6</accession>
<keyword evidence="11" id="KW-1185">Reference proteome</keyword>
<dbReference type="Pfam" id="PF00097">
    <property type="entry name" value="zf-C3HC4"/>
    <property type="match status" value="1"/>
</dbReference>
<dbReference type="PANTHER" id="PTHR19964:SF41">
    <property type="entry name" value="LIGAND OF NUMB PROTEIN X 2-LIKE"/>
    <property type="match status" value="1"/>
</dbReference>
<evidence type="ECO:0000256" key="7">
    <source>
        <dbReference type="SAM" id="MobiDB-lite"/>
    </source>
</evidence>
<feature type="domain" description="PDZ" evidence="9">
    <location>
        <begin position="461"/>
        <end position="546"/>
    </location>
</feature>
<evidence type="ECO:0000313" key="11">
    <source>
        <dbReference type="Proteomes" id="UP000812440"/>
    </source>
</evidence>
<feature type="domain" description="PDZ" evidence="9">
    <location>
        <begin position="590"/>
        <end position="676"/>
    </location>
</feature>
<dbReference type="CDD" id="cd06677">
    <property type="entry name" value="PDZ1_LNX1_2-like"/>
    <property type="match status" value="1"/>
</dbReference>
<dbReference type="SMART" id="SM00228">
    <property type="entry name" value="PDZ"/>
    <property type="match status" value="4"/>
</dbReference>
<evidence type="ECO:0000256" key="1">
    <source>
        <dbReference type="ARBA" id="ARBA00022679"/>
    </source>
</evidence>
<proteinExistence type="predicted"/>
<gene>
    <name evidence="10" type="ORF">GDO86_015277</name>
</gene>
<dbReference type="SMART" id="SM00184">
    <property type="entry name" value="RING"/>
    <property type="match status" value="1"/>
</dbReference>
<dbReference type="InterPro" id="IPR018957">
    <property type="entry name" value="Znf_C3HC4_RING-type"/>
</dbReference>
<dbReference type="EMBL" id="JAACNH010000003">
    <property type="protein sequence ID" value="KAG8448119.1"/>
    <property type="molecule type" value="Genomic_DNA"/>
</dbReference>
<dbReference type="InterPro" id="IPR001478">
    <property type="entry name" value="PDZ"/>
</dbReference>
<dbReference type="Pfam" id="PF00595">
    <property type="entry name" value="PDZ"/>
    <property type="match status" value="4"/>
</dbReference>
<evidence type="ECO:0000259" key="8">
    <source>
        <dbReference type="PROSITE" id="PS50089"/>
    </source>
</evidence>
<feature type="domain" description="RING-type" evidence="8">
    <location>
        <begin position="46"/>
        <end position="84"/>
    </location>
</feature>
<dbReference type="CDD" id="cd16780">
    <property type="entry name" value="mRING-HC-C3HC3D_LNX2"/>
    <property type="match status" value="1"/>
</dbReference>
<dbReference type="OrthoDB" id="438726at2759"/>
<dbReference type="InterPro" id="IPR013083">
    <property type="entry name" value="Znf_RING/FYVE/PHD"/>
</dbReference>
<dbReference type="PROSITE" id="PS50106">
    <property type="entry name" value="PDZ"/>
    <property type="match status" value="4"/>
</dbReference>
<dbReference type="CDD" id="cd06678">
    <property type="entry name" value="PDZ2_LNX1_2-like"/>
    <property type="match status" value="1"/>
</dbReference>
<dbReference type="PROSITE" id="PS50089">
    <property type="entry name" value="ZF_RING_2"/>
    <property type="match status" value="1"/>
</dbReference>
<dbReference type="SUPFAM" id="SSF50156">
    <property type="entry name" value="PDZ domain-like"/>
    <property type="match status" value="4"/>
</dbReference>
<evidence type="ECO:0000256" key="5">
    <source>
        <dbReference type="ARBA" id="ARBA00022833"/>
    </source>
</evidence>
<keyword evidence="5" id="KW-0862">Zinc</keyword>
<feature type="compositionally biased region" description="Basic residues" evidence="7">
    <location>
        <begin position="432"/>
        <end position="446"/>
    </location>
</feature>
<dbReference type="GO" id="GO:0004842">
    <property type="term" value="F:ubiquitin-protein transferase activity"/>
    <property type="evidence" value="ECO:0007669"/>
    <property type="project" value="TreeGrafter"/>
</dbReference>
<name>A0A8T2JSA6_9PIPI</name>
<evidence type="ECO:0000256" key="3">
    <source>
        <dbReference type="ARBA" id="ARBA00022771"/>
    </source>
</evidence>
<reference evidence="10" key="1">
    <citation type="thesis" date="2020" institute="ProQuest LLC" country="789 East Eisenhower Parkway, Ann Arbor, MI, USA">
        <title>Comparative Genomics and Chromosome Evolution.</title>
        <authorList>
            <person name="Mudd A.B."/>
        </authorList>
    </citation>
    <scope>NUCLEOTIDE SEQUENCE</scope>
    <source>
        <strain evidence="10">Female2</strain>
        <tissue evidence="10">Blood</tissue>
    </source>
</reference>
<keyword evidence="4" id="KW-0833">Ubl conjugation pathway</keyword>
<dbReference type="CDD" id="cd06680">
    <property type="entry name" value="PDZ4_LNX1_2-like"/>
    <property type="match status" value="1"/>
</dbReference>
<dbReference type="Proteomes" id="UP000812440">
    <property type="component" value="Chromosome 8_10"/>
</dbReference>
<dbReference type="Gene3D" id="3.30.40.10">
    <property type="entry name" value="Zinc/RING finger domain, C3HC4 (zinc finger)"/>
    <property type="match status" value="1"/>
</dbReference>
<protein>
    <submittedName>
        <fullName evidence="10">Uncharacterized protein</fullName>
    </submittedName>
</protein>
<feature type="domain" description="PDZ" evidence="9">
    <location>
        <begin position="324"/>
        <end position="407"/>
    </location>
</feature>
<feature type="domain" description="PDZ" evidence="9">
    <location>
        <begin position="215"/>
        <end position="300"/>
    </location>
</feature>
<keyword evidence="1" id="KW-0808">Transferase</keyword>
<dbReference type="InterPro" id="IPR017907">
    <property type="entry name" value="Znf_RING_CS"/>
</dbReference>
<dbReference type="PROSITE" id="PS00518">
    <property type="entry name" value="ZF_RING_1"/>
    <property type="match status" value="1"/>
</dbReference>
<evidence type="ECO:0000259" key="9">
    <source>
        <dbReference type="PROSITE" id="PS50106"/>
    </source>
</evidence>
<organism evidence="10 11">
    <name type="scientific">Hymenochirus boettgeri</name>
    <name type="common">Congo dwarf clawed frog</name>
    <dbReference type="NCBI Taxonomy" id="247094"/>
    <lineage>
        <taxon>Eukaryota</taxon>
        <taxon>Metazoa</taxon>
        <taxon>Chordata</taxon>
        <taxon>Craniata</taxon>
        <taxon>Vertebrata</taxon>
        <taxon>Euteleostomi</taxon>
        <taxon>Amphibia</taxon>
        <taxon>Batrachia</taxon>
        <taxon>Anura</taxon>
        <taxon>Pipoidea</taxon>
        <taxon>Pipidae</taxon>
        <taxon>Pipinae</taxon>
        <taxon>Hymenochirus</taxon>
    </lineage>
</organism>
<keyword evidence="3 6" id="KW-0863">Zinc-finger</keyword>
<evidence type="ECO:0000256" key="2">
    <source>
        <dbReference type="ARBA" id="ARBA00022723"/>
    </source>
</evidence>
<dbReference type="AlphaFoldDB" id="A0A8T2JSA6"/>
<dbReference type="InterPro" id="IPR051342">
    <property type="entry name" value="PDZ_scaffold"/>
</dbReference>
<dbReference type="FunFam" id="2.30.42.10:FF:000081">
    <property type="entry name" value="Ligand of Numb protein X 2"/>
    <property type="match status" value="1"/>
</dbReference>
<feature type="compositionally biased region" description="Basic and acidic residues" evidence="7">
    <location>
        <begin position="456"/>
        <end position="470"/>
    </location>
</feature>
<dbReference type="InterPro" id="IPR001841">
    <property type="entry name" value="Znf_RING"/>
</dbReference>
<dbReference type="Gene3D" id="2.30.42.10">
    <property type="match status" value="4"/>
</dbReference>
<dbReference type="CDD" id="cd06679">
    <property type="entry name" value="PDZ3_LNX1_2-like"/>
    <property type="match status" value="1"/>
</dbReference>
<dbReference type="SUPFAM" id="SSF57850">
    <property type="entry name" value="RING/U-box"/>
    <property type="match status" value="1"/>
</dbReference>
<evidence type="ECO:0000256" key="6">
    <source>
        <dbReference type="PROSITE-ProRule" id="PRU00175"/>
    </source>
</evidence>
<dbReference type="InterPro" id="IPR036034">
    <property type="entry name" value="PDZ_sf"/>
</dbReference>
<comment type="caution">
    <text evidence="10">The sequence shown here is derived from an EMBL/GenBank/DDBJ whole genome shotgun (WGS) entry which is preliminary data.</text>
</comment>
<dbReference type="PANTHER" id="PTHR19964">
    <property type="entry name" value="MULTIPLE PDZ DOMAIN PROTEIN"/>
    <property type="match status" value="1"/>
</dbReference>
<feature type="region of interest" description="Disordered" evidence="7">
    <location>
        <begin position="413"/>
        <end position="477"/>
    </location>
</feature>